<dbReference type="InterPro" id="IPR011583">
    <property type="entry name" value="Chitinase_II/V-like_cat"/>
</dbReference>
<dbReference type="EMBL" id="BJWK01000011">
    <property type="protein sequence ID" value="GEM10441.1"/>
    <property type="molecule type" value="Genomic_DNA"/>
</dbReference>
<dbReference type="Proteomes" id="UP000321518">
    <property type="component" value="Unassembled WGS sequence"/>
</dbReference>
<dbReference type="SMART" id="SM00636">
    <property type="entry name" value="Glyco_18"/>
    <property type="match status" value="1"/>
</dbReference>
<dbReference type="Gene3D" id="3.20.20.80">
    <property type="entry name" value="Glycosidases"/>
    <property type="match status" value="1"/>
</dbReference>
<dbReference type="GO" id="GO:0005975">
    <property type="term" value="P:carbohydrate metabolic process"/>
    <property type="evidence" value="ECO:0007669"/>
    <property type="project" value="InterPro"/>
</dbReference>
<keyword evidence="3" id="KW-0378">Hydrolase</keyword>
<feature type="domain" description="GH18" evidence="2">
    <location>
        <begin position="47"/>
        <end position="417"/>
    </location>
</feature>
<dbReference type="SUPFAM" id="SSF51445">
    <property type="entry name" value="(Trans)glycosidases"/>
    <property type="match status" value="1"/>
</dbReference>
<comment type="caution">
    <text evidence="3">The sequence shown here is derived from an EMBL/GenBank/DDBJ whole genome shotgun (WGS) entry which is preliminary data.</text>
</comment>
<dbReference type="PANTHER" id="PTHR11177">
    <property type="entry name" value="CHITINASE"/>
    <property type="match status" value="1"/>
</dbReference>
<evidence type="ECO:0000313" key="3">
    <source>
        <dbReference type="EMBL" id="GEM10441.1"/>
    </source>
</evidence>
<dbReference type="InterPro" id="IPR029070">
    <property type="entry name" value="Chitinase_insertion_sf"/>
</dbReference>
<feature type="signal peptide" evidence="1">
    <location>
        <begin position="1"/>
        <end position="19"/>
    </location>
</feature>
<keyword evidence="1" id="KW-0732">Signal</keyword>
<name>A0A511KJ82_RHOTO</name>
<dbReference type="GO" id="GO:0005576">
    <property type="term" value="C:extracellular region"/>
    <property type="evidence" value="ECO:0007669"/>
    <property type="project" value="TreeGrafter"/>
</dbReference>
<dbReference type="InterPro" id="IPR001223">
    <property type="entry name" value="Glyco_hydro18_cat"/>
</dbReference>
<protein>
    <submittedName>
        <fullName evidence="3">Glycoside hydrolase family 18 protein</fullName>
    </submittedName>
</protein>
<dbReference type="GO" id="GO:0008061">
    <property type="term" value="F:chitin binding"/>
    <property type="evidence" value="ECO:0007669"/>
    <property type="project" value="InterPro"/>
</dbReference>
<reference evidence="3 4" key="1">
    <citation type="submission" date="2019-07" db="EMBL/GenBank/DDBJ databases">
        <title>Rhodotorula toruloides NBRC10032 genome sequencing.</title>
        <authorList>
            <person name="Shida Y."/>
            <person name="Takaku H."/>
            <person name="Ogasawara W."/>
            <person name="Mori K."/>
        </authorList>
    </citation>
    <scope>NUCLEOTIDE SEQUENCE [LARGE SCALE GENOMIC DNA]</scope>
    <source>
        <strain evidence="3 4">NBRC10032</strain>
    </source>
</reference>
<evidence type="ECO:0000259" key="2">
    <source>
        <dbReference type="PROSITE" id="PS51910"/>
    </source>
</evidence>
<dbReference type="InterPro" id="IPR050314">
    <property type="entry name" value="Glycosyl_Hydrlase_18"/>
</dbReference>
<dbReference type="AlphaFoldDB" id="A0A511KJ82"/>
<sequence>MRDIPVLLAALTALSLAVAHSHSPSSSHALTLERRATSCPALSSKVPIVSAYVTDWLSGATGSVPWGSVDMAFYFCALTTETGVGLAPGTSTAGMKKFASAANAAGKVPVLTIGGWSGSVYFSDLVSTSKKRSAFANVIKSWVTKHVGKQGAGNNIVSPSDSANYLAFLAKLRQTLGSTYVISAAVPVAGLTGPDGTILKDVSKFAFYVDYIELMAYDMYGTWSKTTGPNSPLYTCDANSDSIDAAVKRWVAAGFPACKILLGVASYSHGWKTSKTKLSTTRYNNRATQAFQALATTGQPTDFGWTVQQLISMGYLSADLTTGQGGYTRYFDSCTQSDPSSSSFVSSHPLTSLASPAPFLFNPAGGQKSFITYDDAQSYTAKGKFALAVGLAGVAIYESTGATPAMYAALKMGLKSKSKRVLAFGVNDSLSGVEEGGFVGWAADEAALLQPGSVTVSAEFGLRV</sequence>
<dbReference type="InterPro" id="IPR017853">
    <property type="entry name" value="GH"/>
</dbReference>
<dbReference type="GO" id="GO:0006032">
    <property type="term" value="P:chitin catabolic process"/>
    <property type="evidence" value="ECO:0007669"/>
    <property type="project" value="TreeGrafter"/>
</dbReference>
<evidence type="ECO:0000256" key="1">
    <source>
        <dbReference type="SAM" id="SignalP"/>
    </source>
</evidence>
<dbReference type="GO" id="GO:0004568">
    <property type="term" value="F:chitinase activity"/>
    <property type="evidence" value="ECO:0007669"/>
    <property type="project" value="TreeGrafter"/>
</dbReference>
<gene>
    <name evidence="3" type="ORF">Rt10032_c11g4458</name>
</gene>
<dbReference type="PROSITE" id="PS51910">
    <property type="entry name" value="GH18_2"/>
    <property type="match status" value="1"/>
</dbReference>
<proteinExistence type="predicted"/>
<dbReference type="PANTHER" id="PTHR11177:SF317">
    <property type="entry name" value="CHITINASE 12-RELATED"/>
    <property type="match status" value="1"/>
</dbReference>
<evidence type="ECO:0000313" key="4">
    <source>
        <dbReference type="Proteomes" id="UP000321518"/>
    </source>
</evidence>
<dbReference type="Gene3D" id="3.10.50.10">
    <property type="match status" value="1"/>
</dbReference>
<dbReference type="Pfam" id="PF00704">
    <property type="entry name" value="Glyco_hydro_18"/>
    <property type="match status" value="1"/>
</dbReference>
<dbReference type="OrthoDB" id="73875at2759"/>
<feature type="chain" id="PRO_5022049531" evidence="1">
    <location>
        <begin position="20"/>
        <end position="464"/>
    </location>
</feature>
<accession>A0A511KJ82</accession>
<organism evidence="3 4">
    <name type="scientific">Rhodotorula toruloides</name>
    <name type="common">Yeast</name>
    <name type="synonym">Rhodosporidium toruloides</name>
    <dbReference type="NCBI Taxonomy" id="5286"/>
    <lineage>
        <taxon>Eukaryota</taxon>
        <taxon>Fungi</taxon>
        <taxon>Dikarya</taxon>
        <taxon>Basidiomycota</taxon>
        <taxon>Pucciniomycotina</taxon>
        <taxon>Microbotryomycetes</taxon>
        <taxon>Sporidiobolales</taxon>
        <taxon>Sporidiobolaceae</taxon>
        <taxon>Rhodotorula</taxon>
    </lineage>
</organism>